<dbReference type="CDD" id="cd00063">
    <property type="entry name" value="FN3"/>
    <property type="match status" value="1"/>
</dbReference>
<feature type="region of interest" description="Disordered" evidence="2">
    <location>
        <begin position="114"/>
        <end position="147"/>
    </location>
</feature>
<evidence type="ECO:0000313" key="5">
    <source>
        <dbReference type="Proteomes" id="UP001164746"/>
    </source>
</evidence>
<evidence type="ECO:0000259" key="3">
    <source>
        <dbReference type="PROSITE" id="PS50853"/>
    </source>
</evidence>
<dbReference type="InterPro" id="IPR013783">
    <property type="entry name" value="Ig-like_fold"/>
</dbReference>
<comment type="similarity">
    <text evidence="1">Belongs to the TRAFAC class TrmE-Era-EngA-EngB-Septin-like GTPase superfamily. Septin GTPase family.</text>
</comment>
<dbReference type="Pfam" id="PF00735">
    <property type="entry name" value="Septin"/>
    <property type="match status" value="1"/>
</dbReference>
<accession>A0ABY7EHU7</accession>
<evidence type="ECO:0000256" key="2">
    <source>
        <dbReference type="SAM" id="MobiDB-lite"/>
    </source>
</evidence>
<feature type="compositionally biased region" description="Basic and acidic residues" evidence="2">
    <location>
        <begin position="114"/>
        <end position="141"/>
    </location>
</feature>
<dbReference type="CDD" id="cd00882">
    <property type="entry name" value="Ras_like_GTPase"/>
    <property type="match status" value="1"/>
</dbReference>
<dbReference type="EMBL" id="CP111017">
    <property type="protein sequence ID" value="WAR08619.1"/>
    <property type="molecule type" value="Genomic_DNA"/>
</dbReference>
<dbReference type="InterPro" id="IPR030379">
    <property type="entry name" value="G_SEPTIN_dom"/>
</dbReference>
<dbReference type="InterPro" id="IPR003961">
    <property type="entry name" value="FN3_dom"/>
</dbReference>
<keyword evidence="5" id="KW-1185">Reference proteome</keyword>
<dbReference type="SUPFAM" id="SSF52540">
    <property type="entry name" value="P-loop containing nucleoside triphosphate hydrolases"/>
    <property type="match status" value="1"/>
</dbReference>
<keyword evidence="1" id="KW-0342">GTP-binding</keyword>
<feature type="domain" description="Fibronectin type-III" evidence="3">
    <location>
        <begin position="139"/>
        <end position="235"/>
    </location>
</feature>
<gene>
    <name evidence="4" type="ORF">MAR_018577</name>
</gene>
<dbReference type="Pfam" id="PF00041">
    <property type="entry name" value="fn3"/>
    <property type="match status" value="1"/>
</dbReference>
<evidence type="ECO:0000313" key="4">
    <source>
        <dbReference type="EMBL" id="WAR08619.1"/>
    </source>
</evidence>
<dbReference type="InterPro" id="IPR027417">
    <property type="entry name" value="P-loop_NTPase"/>
</dbReference>
<dbReference type="SUPFAM" id="SSF49265">
    <property type="entry name" value="Fibronectin type III"/>
    <property type="match status" value="1"/>
</dbReference>
<dbReference type="InterPro" id="IPR036116">
    <property type="entry name" value="FN3_sf"/>
</dbReference>
<protein>
    <recommendedName>
        <fullName evidence="3">Fibronectin type-III domain-containing protein</fullName>
    </recommendedName>
</protein>
<dbReference type="Proteomes" id="UP001164746">
    <property type="component" value="Chromosome 6"/>
</dbReference>
<dbReference type="Gene3D" id="2.60.40.10">
    <property type="entry name" value="Immunoglobulins"/>
    <property type="match status" value="1"/>
</dbReference>
<proteinExistence type="inferred from homology"/>
<dbReference type="PANTHER" id="PTHR32046">
    <property type="entry name" value="G DOMAIN-CONTAINING PROTEIN"/>
    <property type="match status" value="1"/>
</dbReference>
<dbReference type="PROSITE" id="PS50853">
    <property type="entry name" value="FN3"/>
    <property type="match status" value="1"/>
</dbReference>
<dbReference type="PANTHER" id="PTHR32046:SF14">
    <property type="match status" value="1"/>
</dbReference>
<evidence type="ECO:0000256" key="1">
    <source>
        <dbReference type="RuleBase" id="RU004560"/>
    </source>
</evidence>
<dbReference type="Gene3D" id="3.40.50.300">
    <property type="entry name" value="P-loop containing nucleotide triphosphate hydrolases"/>
    <property type="match status" value="1"/>
</dbReference>
<reference evidence="4" key="1">
    <citation type="submission" date="2022-11" db="EMBL/GenBank/DDBJ databases">
        <title>Centuries of genome instability and evolution in soft-shell clam transmissible cancer (bioRxiv).</title>
        <authorList>
            <person name="Hart S.F.M."/>
            <person name="Yonemitsu M.A."/>
            <person name="Giersch R.M."/>
            <person name="Beal B.F."/>
            <person name="Arriagada G."/>
            <person name="Davis B.W."/>
            <person name="Ostrander E.A."/>
            <person name="Goff S.P."/>
            <person name="Metzger M.J."/>
        </authorList>
    </citation>
    <scope>NUCLEOTIDE SEQUENCE</scope>
    <source>
        <strain evidence="4">MELC-2E11</strain>
        <tissue evidence="4">Siphon/mantle</tissue>
    </source>
</reference>
<keyword evidence="1" id="KW-0547">Nucleotide-binding</keyword>
<organism evidence="4 5">
    <name type="scientific">Mya arenaria</name>
    <name type="common">Soft-shell clam</name>
    <dbReference type="NCBI Taxonomy" id="6604"/>
    <lineage>
        <taxon>Eukaryota</taxon>
        <taxon>Metazoa</taxon>
        <taxon>Spiralia</taxon>
        <taxon>Lophotrochozoa</taxon>
        <taxon>Mollusca</taxon>
        <taxon>Bivalvia</taxon>
        <taxon>Autobranchia</taxon>
        <taxon>Heteroconchia</taxon>
        <taxon>Euheterodonta</taxon>
        <taxon>Imparidentia</taxon>
        <taxon>Neoheterodontei</taxon>
        <taxon>Myida</taxon>
        <taxon>Myoidea</taxon>
        <taxon>Myidae</taxon>
        <taxon>Mya</taxon>
    </lineage>
</organism>
<name>A0ABY7EHU7_MYAAR</name>
<sequence>MEKKHTAFKVSEETLETTPIPCPWMAASERYRDEDIPGCSYNQGNRQKSKYSRILEQHGKLINRVAPAGYSPTVSEVLFSLWTTRSFQTERVRNAGCLGATVQGTTRIKIHRSEADEDTVKVDKKDAKQDDVPVRNPREPSKPQGVETTAESVLLAWNKPIDKRAGDLYEVRYIEVSKERKPRWATFQKKFVTECGKIEGLKSKTSYQFVVRVVDEEGDEGPKSEPSDIIKTFKSLGTRLIRHSKVLDETHDHPTTYLPRMKEIKKARNAKTKIRKFEIGWYDLSKRDKLISEEKTILVVGETGCGKSTLIDGMSNYIFGVNFNDPFRFRIVTSEAEEKERLGNQALSQTDWISCYTIHPKHGSRLKCTLNIIDTPGFGDTRGLEQDQNIADQIRELFTHQEPKGVQNIDAVCFVVKASDLRLTSIQTYIFESIMSLFGNNIKENICTLITFADGAEPMVCSSLKESKLPFGKYFTFNNSAWFAANENVDAIEMPLFLWNMGMKSFKDFFNQTETFKTESLQLTADVLIERYKLHMTLKNLDAYIKLGLAKVDQINCEKKAFEDAINDMERHKNYTVTRNVVVHIRKDPERGFVTFCTECQFLCHERCAFEDDDDKMYCAVMNEEKYCTVCPRNCFWKTHKNFIPSVFESITKTETETLEDIKAKYEEAEGKQLTKKQTIEIMDCDLKKLVKRIEGMIRKCQGCLKKLSEIALRPDPLTITDHIQLMIEGEKKGGKPGWENRIKVLEGIADLAELQKKVEENKSFCKTKDH</sequence>
<dbReference type="SMART" id="SM00060">
    <property type="entry name" value="FN3"/>
    <property type="match status" value="1"/>
</dbReference>